<dbReference type="Proteomes" id="UP000293902">
    <property type="component" value="Chromosome"/>
</dbReference>
<keyword evidence="6" id="KW-1185">Reference proteome</keyword>
<dbReference type="GO" id="GO:0016758">
    <property type="term" value="F:hexosyltransferase activity"/>
    <property type="evidence" value="ECO:0007669"/>
    <property type="project" value="TreeGrafter"/>
</dbReference>
<dbReference type="CDD" id="cd03801">
    <property type="entry name" value="GT4_PimA-like"/>
    <property type="match status" value="1"/>
</dbReference>
<dbReference type="PANTHER" id="PTHR45947:SF3">
    <property type="entry name" value="SULFOQUINOVOSYL TRANSFERASE SQD2"/>
    <property type="match status" value="1"/>
</dbReference>
<evidence type="ECO:0000259" key="2">
    <source>
        <dbReference type="Pfam" id="PF13439"/>
    </source>
</evidence>
<dbReference type="SUPFAM" id="SSF53756">
    <property type="entry name" value="UDP-Glycosyltransferase/glycogen phosphorylase"/>
    <property type="match status" value="1"/>
</dbReference>
<evidence type="ECO:0000259" key="1">
    <source>
        <dbReference type="Pfam" id="PF00534"/>
    </source>
</evidence>
<dbReference type="OrthoDB" id="267270at2"/>
<reference evidence="3 6" key="2">
    <citation type="submission" date="2019-02" db="EMBL/GenBank/DDBJ databases">
        <title>Complete genome sequence of Desulfobacter hydrogenophilus AcRS1.</title>
        <authorList>
            <person name="Marietou A."/>
            <person name="Lund M.B."/>
            <person name="Marshall I.P.G."/>
            <person name="Schreiber L."/>
            <person name="Jorgensen B."/>
        </authorList>
    </citation>
    <scope>NUCLEOTIDE SEQUENCE [LARGE SCALE GENOMIC DNA]</scope>
    <source>
        <strain evidence="3 6">AcRS1</strain>
    </source>
</reference>
<organism evidence="4 5">
    <name type="scientific">Desulfobacter hydrogenophilus</name>
    <dbReference type="NCBI Taxonomy" id="2291"/>
    <lineage>
        <taxon>Bacteria</taxon>
        <taxon>Pseudomonadati</taxon>
        <taxon>Thermodesulfobacteriota</taxon>
        <taxon>Desulfobacteria</taxon>
        <taxon>Desulfobacterales</taxon>
        <taxon>Desulfobacteraceae</taxon>
        <taxon>Desulfobacter</taxon>
    </lineage>
</organism>
<gene>
    <name evidence="4" type="ORF">DO021_21380</name>
    <name evidence="3" type="ORF">EYB58_12795</name>
</gene>
<dbReference type="Pfam" id="PF00534">
    <property type="entry name" value="Glycos_transf_1"/>
    <property type="match status" value="1"/>
</dbReference>
<keyword evidence="4" id="KW-0808">Transferase</keyword>
<reference evidence="4 5" key="1">
    <citation type="submission" date="2018-06" db="EMBL/GenBank/DDBJ databases">
        <title>Complete Genome Sequence of Desulfobacter hydrogenophilus (DSM3380).</title>
        <authorList>
            <person name="Marietou A."/>
            <person name="Schreiber L."/>
            <person name="Marshall I."/>
            <person name="Jorgensen B."/>
        </authorList>
    </citation>
    <scope>NUCLEOTIDE SEQUENCE [LARGE SCALE GENOMIC DNA]</scope>
    <source>
        <strain evidence="4 5">DSM 3380</strain>
    </source>
</reference>
<accession>A0A328F649</accession>
<evidence type="ECO:0000313" key="6">
    <source>
        <dbReference type="Proteomes" id="UP000293902"/>
    </source>
</evidence>
<dbReference type="InterPro" id="IPR050194">
    <property type="entry name" value="Glycosyltransferase_grp1"/>
</dbReference>
<name>A0A328F649_9BACT</name>
<evidence type="ECO:0000313" key="3">
    <source>
        <dbReference type="EMBL" id="QBH13720.1"/>
    </source>
</evidence>
<dbReference type="PANTHER" id="PTHR45947">
    <property type="entry name" value="SULFOQUINOVOSYL TRANSFERASE SQD2"/>
    <property type="match status" value="1"/>
</dbReference>
<feature type="domain" description="Glycosyl transferase family 1" evidence="1">
    <location>
        <begin position="206"/>
        <end position="371"/>
    </location>
</feature>
<dbReference type="Gene3D" id="3.40.50.2000">
    <property type="entry name" value="Glycogen Phosphorylase B"/>
    <property type="match status" value="2"/>
</dbReference>
<dbReference type="EMBL" id="QLNI01000073">
    <property type="protein sequence ID" value="RAM00004.1"/>
    <property type="molecule type" value="Genomic_DNA"/>
</dbReference>
<protein>
    <submittedName>
        <fullName evidence="3">Glycosyltransferase family 1 protein</fullName>
    </submittedName>
    <submittedName>
        <fullName evidence="4">Glycosyltransferase family 4 protein</fullName>
    </submittedName>
</protein>
<dbReference type="Proteomes" id="UP000248798">
    <property type="component" value="Unassembled WGS sequence"/>
</dbReference>
<dbReference type="EMBL" id="CP036313">
    <property type="protein sequence ID" value="QBH13720.1"/>
    <property type="molecule type" value="Genomic_DNA"/>
</dbReference>
<sequence length="396" mass="44050">MMKCLVLSELYLPVKGGHVMWLHEVCKRMSNVQLLTNKVRGTSTNELLDDIIVHRIHLNRSILLRPESLFLYGNLLVQGFLKSIKDRPKTILSARIIPEGVVGNIIGRLFGIHSVVFAHGEEINRQRIGTPLPIRRRRTAMLKRKFLWTAYKWADLIIANSHFTKNLLLEGGINPGKIAVVHPGTDPDRFRPLPRNDDLISQLDLSKKKVILSVGRLTPRKGQDTVIRALPKILKCIPNAVYVIGGTGSYLSELKSLAVAMGVRSSVRFIGEVTDELLPHVYNIADVFIMANRIMHGSNDIEGFGIVFLEANACEVPVIGGKSGGVPDAINDDVTGLLIQGHSKEDVSDALIKLLTNPELAKALGKAGRERVCRELTWTHSTNKINNYINKLIHNF</sequence>
<evidence type="ECO:0000313" key="4">
    <source>
        <dbReference type="EMBL" id="RAM00004.1"/>
    </source>
</evidence>
<dbReference type="RefSeq" id="WP_111960462.1">
    <property type="nucleotide sequence ID" value="NZ_JAAGRP010000083.1"/>
</dbReference>
<dbReference type="InterPro" id="IPR028098">
    <property type="entry name" value="Glyco_trans_4-like_N"/>
</dbReference>
<proteinExistence type="predicted"/>
<dbReference type="AlphaFoldDB" id="A0A328F649"/>
<dbReference type="Pfam" id="PF13439">
    <property type="entry name" value="Glyco_transf_4"/>
    <property type="match status" value="1"/>
</dbReference>
<evidence type="ECO:0000313" key="5">
    <source>
        <dbReference type="Proteomes" id="UP000248798"/>
    </source>
</evidence>
<dbReference type="InterPro" id="IPR001296">
    <property type="entry name" value="Glyco_trans_1"/>
</dbReference>
<feature type="domain" description="Glycosyltransferase subfamily 4-like N-terminal" evidence="2">
    <location>
        <begin position="31"/>
        <end position="189"/>
    </location>
</feature>